<dbReference type="EMBL" id="KN824331">
    <property type="protein sequence ID" value="KIM23864.1"/>
    <property type="molecule type" value="Genomic_DNA"/>
</dbReference>
<name>A0A0C3AV05_SERVB</name>
<feature type="region of interest" description="Disordered" evidence="1">
    <location>
        <begin position="224"/>
        <end position="295"/>
    </location>
</feature>
<feature type="transmembrane region" description="Helical" evidence="2">
    <location>
        <begin position="157"/>
        <end position="180"/>
    </location>
</feature>
<protein>
    <recommendedName>
        <fullName evidence="5">Transmembrane protein</fullName>
    </recommendedName>
</protein>
<evidence type="ECO:0000256" key="1">
    <source>
        <dbReference type="SAM" id="MobiDB-lite"/>
    </source>
</evidence>
<keyword evidence="2" id="KW-0472">Membrane</keyword>
<dbReference type="HOGENOM" id="CLU_767614_0_0_1"/>
<organism evidence="3 4">
    <name type="scientific">Serendipita vermifera MAFF 305830</name>
    <dbReference type="NCBI Taxonomy" id="933852"/>
    <lineage>
        <taxon>Eukaryota</taxon>
        <taxon>Fungi</taxon>
        <taxon>Dikarya</taxon>
        <taxon>Basidiomycota</taxon>
        <taxon>Agaricomycotina</taxon>
        <taxon>Agaricomycetes</taxon>
        <taxon>Sebacinales</taxon>
        <taxon>Serendipitaceae</taxon>
        <taxon>Serendipita</taxon>
    </lineage>
</organism>
<keyword evidence="2" id="KW-0812">Transmembrane</keyword>
<evidence type="ECO:0000256" key="2">
    <source>
        <dbReference type="SAM" id="Phobius"/>
    </source>
</evidence>
<evidence type="ECO:0000313" key="4">
    <source>
        <dbReference type="Proteomes" id="UP000054097"/>
    </source>
</evidence>
<keyword evidence="4" id="KW-1185">Reference proteome</keyword>
<feature type="compositionally biased region" description="Polar residues" evidence="1">
    <location>
        <begin position="267"/>
        <end position="280"/>
    </location>
</feature>
<gene>
    <name evidence="3" type="ORF">M408DRAFT_27570</name>
</gene>
<evidence type="ECO:0008006" key="5">
    <source>
        <dbReference type="Google" id="ProtNLM"/>
    </source>
</evidence>
<sequence>MSHVTTSPHKVNSVGQDASKVYAKLQGKCDPTFALQPVPDPAYYPQINTCACNIVAYNLAAGCMYCQSMPLGTSWLSVPAWEANCSSVGFDATKVPETINTTDIVIPPWTLAIPTGMENITDRAQASIIAVGDVSASQSSSSSTNTSDDAARIVRTAVITTITVIGGLCLVGLLVACLLYRKRQNQRTVWSRPAADHCMVQKRNGRSLPNPYPSVIEQYPSLVELGPHSNSSSSSQANLPLLHSHPTSDPSHSTLPHASRKGLEPVGSSQPTLAPTSPSSDVPPPHYRATLLPPQRSRYDEDAAAREWGAVHAAGMGNSGLGVGSRENQNPVDLSNERHDIGGTRRSIDDRFGLSLTSCIS</sequence>
<proteinExistence type="predicted"/>
<reference evidence="4" key="2">
    <citation type="submission" date="2015-01" db="EMBL/GenBank/DDBJ databases">
        <title>Evolutionary Origins and Diversification of the Mycorrhizal Mutualists.</title>
        <authorList>
            <consortium name="DOE Joint Genome Institute"/>
            <consortium name="Mycorrhizal Genomics Consortium"/>
            <person name="Kohler A."/>
            <person name="Kuo A."/>
            <person name="Nagy L.G."/>
            <person name="Floudas D."/>
            <person name="Copeland A."/>
            <person name="Barry K.W."/>
            <person name="Cichocki N."/>
            <person name="Veneault-Fourrey C."/>
            <person name="LaButti K."/>
            <person name="Lindquist E.A."/>
            <person name="Lipzen A."/>
            <person name="Lundell T."/>
            <person name="Morin E."/>
            <person name="Murat C."/>
            <person name="Riley R."/>
            <person name="Ohm R."/>
            <person name="Sun H."/>
            <person name="Tunlid A."/>
            <person name="Henrissat B."/>
            <person name="Grigoriev I.V."/>
            <person name="Hibbett D.S."/>
            <person name="Martin F."/>
        </authorList>
    </citation>
    <scope>NUCLEOTIDE SEQUENCE [LARGE SCALE GENOMIC DNA]</scope>
    <source>
        <strain evidence="4">MAFF 305830</strain>
    </source>
</reference>
<reference evidence="3 4" key="1">
    <citation type="submission" date="2014-04" db="EMBL/GenBank/DDBJ databases">
        <authorList>
            <consortium name="DOE Joint Genome Institute"/>
            <person name="Kuo A."/>
            <person name="Zuccaro A."/>
            <person name="Kohler A."/>
            <person name="Nagy L.G."/>
            <person name="Floudas D."/>
            <person name="Copeland A."/>
            <person name="Barry K.W."/>
            <person name="Cichocki N."/>
            <person name="Veneault-Fourrey C."/>
            <person name="LaButti K."/>
            <person name="Lindquist E.A."/>
            <person name="Lipzen A."/>
            <person name="Lundell T."/>
            <person name="Morin E."/>
            <person name="Murat C."/>
            <person name="Sun H."/>
            <person name="Tunlid A."/>
            <person name="Henrissat B."/>
            <person name="Grigoriev I.V."/>
            <person name="Hibbett D.S."/>
            <person name="Martin F."/>
            <person name="Nordberg H.P."/>
            <person name="Cantor M.N."/>
            <person name="Hua S.X."/>
        </authorList>
    </citation>
    <scope>NUCLEOTIDE SEQUENCE [LARGE SCALE GENOMIC DNA]</scope>
    <source>
        <strain evidence="3 4">MAFF 305830</strain>
    </source>
</reference>
<feature type="compositionally biased region" description="Low complexity" evidence="1">
    <location>
        <begin position="229"/>
        <end position="257"/>
    </location>
</feature>
<evidence type="ECO:0000313" key="3">
    <source>
        <dbReference type="EMBL" id="KIM23864.1"/>
    </source>
</evidence>
<keyword evidence="2" id="KW-1133">Transmembrane helix</keyword>
<dbReference type="Proteomes" id="UP000054097">
    <property type="component" value="Unassembled WGS sequence"/>
</dbReference>
<accession>A0A0C3AV05</accession>
<dbReference type="OrthoDB" id="2576311at2759"/>
<dbReference type="AlphaFoldDB" id="A0A0C3AV05"/>